<dbReference type="EMBL" id="VOAH01000009">
    <property type="protein sequence ID" value="TVP40109.1"/>
    <property type="molecule type" value="Genomic_DNA"/>
</dbReference>
<dbReference type="Proteomes" id="UP000315289">
    <property type="component" value="Unassembled WGS sequence"/>
</dbReference>
<evidence type="ECO:0000313" key="1">
    <source>
        <dbReference type="EMBL" id="TVP40109.1"/>
    </source>
</evidence>
<dbReference type="Gene3D" id="3.20.20.140">
    <property type="entry name" value="Metal-dependent hydrolases"/>
    <property type="match status" value="1"/>
</dbReference>
<proteinExistence type="predicted"/>
<gene>
    <name evidence="1" type="ORF">NARC_90014</name>
</gene>
<organism evidence="1 2">
    <name type="scientific">Candidatus Nitrosocosmicus arcticus</name>
    <dbReference type="NCBI Taxonomy" id="2035267"/>
    <lineage>
        <taxon>Archaea</taxon>
        <taxon>Nitrososphaerota</taxon>
        <taxon>Nitrososphaeria</taxon>
        <taxon>Nitrososphaerales</taxon>
        <taxon>Nitrososphaeraceae</taxon>
        <taxon>Candidatus Nitrosocosmicus</taxon>
    </lineage>
</organism>
<dbReference type="RefSeq" id="WP_222424872.1">
    <property type="nucleotide sequence ID" value="NZ_ML675585.1"/>
</dbReference>
<accession>A0A557SU30</accession>
<comment type="caution">
    <text evidence="1">The sequence shown here is derived from an EMBL/GenBank/DDBJ whole genome shotgun (WGS) entry which is preliminary data.</text>
</comment>
<sequence length="103" mass="11604">MIYHLEIRDSIESGVLYSVVLPGCENIIGGRAVLLRNFETNIEKAFVQDVGIKMALGFNPRSTFEWKGPRPTARMGAMAILREHLLKAMKLQNLIDKNKISMS</sequence>
<evidence type="ECO:0000313" key="2">
    <source>
        <dbReference type="Proteomes" id="UP000315289"/>
    </source>
</evidence>
<name>A0A557SU30_9ARCH</name>
<keyword evidence="2" id="KW-1185">Reference proteome</keyword>
<reference evidence="1 2" key="1">
    <citation type="journal article" date="2019" name="Front. Microbiol.">
        <title>Ammonia Oxidation by the Arctic Terrestrial Thaumarchaeote Candidatus Nitrosocosmicus arcticus Is Stimulated by Increasing Temperatures.</title>
        <authorList>
            <person name="Alves R.J.E."/>
            <person name="Kerou M."/>
            <person name="Zappe A."/>
            <person name="Bittner R."/>
            <person name="Abby S.S."/>
            <person name="Schmidt H.A."/>
            <person name="Pfeifer K."/>
            <person name="Schleper C."/>
        </authorList>
    </citation>
    <scope>NUCLEOTIDE SEQUENCE [LARGE SCALE GENOMIC DNA]</scope>
    <source>
        <strain evidence="1 2">Kfb</strain>
    </source>
</reference>
<protein>
    <submittedName>
        <fullName evidence="1">Uncharacterized protein</fullName>
    </submittedName>
</protein>
<dbReference type="AlphaFoldDB" id="A0A557SU30"/>